<dbReference type="KEGG" id="mbr:MONBRDRAFT_22931"/>
<sequence length="322" mass="35117">MERAQLEALSRRELQSLAKKEGIRANAKTQSPPSQLIEMRGQTTQIASSRPLTLPCSEARRKWCDSPKCMQIPVMPTIPKTSQSPSMSHSKSESLRSEIFAELASRLAANPRTRHSSRGKPVAQTAGTSKTHAHDENIPSSGSQLQQKFDRQHAKLRGEGIEAWQDRRNARAAKLLKGVSVSSRLYRASTTKNGGKKAPQGKGTEKKLGASTKAPMKRQAASKGAAGSTLCCHDIQKRAVASNSLSKPRQEKLAAAVQASLAAHETSISQVPRSSRKHASLRQSIIQPVDELTLKRQAAAERRQRMLSYRAPRPTPSKASAK</sequence>
<dbReference type="GeneID" id="5888700"/>
<name>A9USH7_MONBE</name>
<proteinExistence type="predicted"/>
<dbReference type="EMBL" id="CH991544">
    <property type="protein sequence ID" value="EDQ92102.1"/>
    <property type="molecule type" value="Genomic_DNA"/>
</dbReference>
<feature type="region of interest" description="Disordered" evidence="1">
    <location>
        <begin position="187"/>
        <end position="228"/>
    </location>
</feature>
<dbReference type="AlphaFoldDB" id="A9USH7"/>
<protein>
    <submittedName>
        <fullName evidence="2">Uncharacterized protein</fullName>
    </submittedName>
</protein>
<organism evidence="2 3">
    <name type="scientific">Monosiga brevicollis</name>
    <name type="common">Choanoflagellate</name>
    <dbReference type="NCBI Taxonomy" id="81824"/>
    <lineage>
        <taxon>Eukaryota</taxon>
        <taxon>Choanoflagellata</taxon>
        <taxon>Craspedida</taxon>
        <taxon>Salpingoecidae</taxon>
        <taxon>Monosiga</taxon>
    </lineage>
</organism>
<dbReference type="RefSeq" id="XP_001743388.1">
    <property type="nucleotide sequence ID" value="XM_001743336.1"/>
</dbReference>
<reference evidence="2 3" key="1">
    <citation type="journal article" date="2008" name="Nature">
        <title>The genome of the choanoflagellate Monosiga brevicollis and the origin of metazoans.</title>
        <authorList>
            <consortium name="JGI Sequencing"/>
            <person name="King N."/>
            <person name="Westbrook M.J."/>
            <person name="Young S.L."/>
            <person name="Kuo A."/>
            <person name="Abedin M."/>
            <person name="Chapman J."/>
            <person name="Fairclough S."/>
            <person name="Hellsten U."/>
            <person name="Isogai Y."/>
            <person name="Letunic I."/>
            <person name="Marr M."/>
            <person name="Pincus D."/>
            <person name="Putnam N."/>
            <person name="Rokas A."/>
            <person name="Wright K.J."/>
            <person name="Zuzow R."/>
            <person name="Dirks W."/>
            <person name="Good M."/>
            <person name="Goodstein D."/>
            <person name="Lemons D."/>
            <person name="Li W."/>
            <person name="Lyons J.B."/>
            <person name="Morris A."/>
            <person name="Nichols S."/>
            <person name="Richter D.J."/>
            <person name="Salamov A."/>
            <person name="Bork P."/>
            <person name="Lim W.A."/>
            <person name="Manning G."/>
            <person name="Miller W.T."/>
            <person name="McGinnis W."/>
            <person name="Shapiro H."/>
            <person name="Tjian R."/>
            <person name="Grigoriev I.V."/>
            <person name="Rokhsar D."/>
        </authorList>
    </citation>
    <scope>NUCLEOTIDE SEQUENCE [LARGE SCALE GENOMIC DNA]</scope>
    <source>
        <strain evidence="3">MX1 / ATCC 50154</strain>
    </source>
</reference>
<evidence type="ECO:0000256" key="1">
    <source>
        <dbReference type="SAM" id="MobiDB-lite"/>
    </source>
</evidence>
<accession>A9USH7</accession>
<feature type="region of interest" description="Disordered" evidence="1">
    <location>
        <begin position="109"/>
        <end position="153"/>
    </location>
</feature>
<evidence type="ECO:0000313" key="3">
    <source>
        <dbReference type="Proteomes" id="UP000001357"/>
    </source>
</evidence>
<dbReference type="InParanoid" id="A9USH7"/>
<dbReference type="Proteomes" id="UP000001357">
    <property type="component" value="Unassembled WGS sequence"/>
</dbReference>
<evidence type="ECO:0000313" key="2">
    <source>
        <dbReference type="EMBL" id="EDQ92102.1"/>
    </source>
</evidence>
<feature type="compositionally biased region" description="Polar residues" evidence="1">
    <location>
        <begin position="138"/>
        <end position="147"/>
    </location>
</feature>
<keyword evidence="3" id="KW-1185">Reference proteome</keyword>
<feature type="region of interest" description="Disordered" evidence="1">
    <location>
        <begin position="298"/>
        <end position="322"/>
    </location>
</feature>
<gene>
    <name evidence="2" type="ORF">MONBRDRAFT_22931</name>
</gene>